<keyword evidence="2" id="KW-1185">Reference proteome</keyword>
<reference evidence="1 2" key="1">
    <citation type="journal article" date="2021" name="Elife">
        <title>Chloroplast acquisition without the gene transfer in kleptoplastic sea slugs, Plakobranchus ocellatus.</title>
        <authorList>
            <person name="Maeda T."/>
            <person name="Takahashi S."/>
            <person name="Yoshida T."/>
            <person name="Shimamura S."/>
            <person name="Takaki Y."/>
            <person name="Nagai Y."/>
            <person name="Toyoda A."/>
            <person name="Suzuki Y."/>
            <person name="Arimoto A."/>
            <person name="Ishii H."/>
            <person name="Satoh N."/>
            <person name="Nishiyama T."/>
            <person name="Hasebe M."/>
            <person name="Maruyama T."/>
            <person name="Minagawa J."/>
            <person name="Obokata J."/>
            <person name="Shigenobu S."/>
        </authorList>
    </citation>
    <scope>NUCLEOTIDE SEQUENCE [LARGE SCALE GENOMIC DNA]</scope>
</reference>
<dbReference type="SUPFAM" id="SSF54637">
    <property type="entry name" value="Thioesterase/thiol ester dehydrase-isomerase"/>
    <property type="match status" value="1"/>
</dbReference>
<dbReference type="AlphaFoldDB" id="A0AAV4A243"/>
<evidence type="ECO:0000313" key="2">
    <source>
        <dbReference type="Proteomes" id="UP000735302"/>
    </source>
</evidence>
<sequence length="388" mass="44717">MVYKCCRPTPAAHVKTSLPKPGCKTTKTTSRTHHSSSCNTKVISAGLLISDMKPNIFTMIQFLRYLIKTKPNLDSMFNDMWQDHVKSINAKDVKVSDSPRCVTFIHPGLPFWSFELDPRVPGLISMLRVCEDSLFFGVSQPISDKKDETFLLILKLMEEDYIPFHNAHEYTMTREMYDPDIPKWPLKVKLGYTGRHGPLVNLQLHFYSAENDTLLMTRTQNITFVNIKTRRLDDLPQWFAKALDGKETAQKNVQIERMIKPDRTFTHKATILFTDTDTFQHANYLTYVRFCQRAIRQAVTENMRAKQQSGGASLRKSGCPVKITADVLKKGVKSAKIRYFKECTIGDEVVVHVWEEDDKPFWVFFSVESETSNANILRCQMSLEYFSK</sequence>
<accession>A0AAV4A243</accession>
<proteinExistence type="predicted"/>
<protein>
    <submittedName>
        <fullName evidence="1">Uncharacterized protein</fullName>
    </submittedName>
</protein>
<dbReference type="PANTHER" id="PTHR34487:SF1">
    <property type="entry name" value="ACYL-ACP THIOESTERASE"/>
    <property type="match status" value="1"/>
</dbReference>
<comment type="caution">
    <text evidence="1">The sequence shown here is derived from an EMBL/GenBank/DDBJ whole genome shotgun (WGS) entry which is preliminary data.</text>
</comment>
<name>A0AAV4A243_9GAST</name>
<evidence type="ECO:0000313" key="1">
    <source>
        <dbReference type="EMBL" id="GFO01475.1"/>
    </source>
</evidence>
<dbReference type="Gene3D" id="3.10.129.10">
    <property type="entry name" value="Hotdog Thioesterase"/>
    <property type="match status" value="1"/>
</dbReference>
<dbReference type="InterPro" id="IPR029069">
    <property type="entry name" value="HotDog_dom_sf"/>
</dbReference>
<dbReference type="Proteomes" id="UP000735302">
    <property type="component" value="Unassembled WGS sequence"/>
</dbReference>
<dbReference type="PANTHER" id="PTHR34487">
    <property type="entry name" value="ACYL-ACP THIOESTERASE"/>
    <property type="match status" value="1"/>
</dbReference>
<dbReference type="EMBL" id="BLXT01003294">
    <property type="protein sequence ID" value="GFO01475.1"/>
    <property type="molecule type" value="Genomic_DNA"/>
</dbReference>
<organism evidence="1 2">
    <name type="scientific">Plakobranchus ocellatus</name>
    <dbReference type="NCBI Taxonomy" id="259542"/>
    <lineage>
        <taxon>Eukaryota</taxon>
        <taxon>Metazoa</taxon>
        <taxon>Spiralia</taxon>
        <taxon>Lophotrochozoa</taxon>
        <taxon>Mollusca</taxon>
        <taxon>Gastropoda</taxon>
        <taxon>Heterobranchia</taxon>
        <taxon>Euthyneura</taxon>
        <taxon>Panpulmonata</taxon>
        <taxon>Sacoglossa</taxon>
        <taxon>Placobranchoidea</taxon>
        <taxon>Plakobranchidae</taxon>
        <taxon>Plakobranchus</taxon>
    </lineage>
</organism>
<gene>
    <name evidence="1" type="ORF">PoB_002798000</name>
</gene>